<dbReference type="PANTHER" id="PTHR37038:SF12">
    <property type="entry name" value="TRANSCRIPTIONAL REGULATOR"/>
    <property type="match status" value="1"/>
</dbReference>
<evidence type="ECO:0000259" key="1">
    <source>
        <dbReference type="PROSITE" id="PS50943"/>
    </source>
</evidence>
<dbReference type="SMART" id="SM00530">
    <property type="entry name" value="HTH_XRE"/>
    <property type="match status" value="1"/>
</dbReference>
<dbReference type="InterPro" id="IPR010057">
    <property type="entry name" value="Transcription_activator_Rgg_C"/>
</dbReference>
<dbReference type="STRING" id="1423806.FD15_GL000462"/>
<dbReference type="NCBIfam" id="TIGR01716">
    <property type="entry name" value="RGG_Cterm"/>
    <property type="match status" value="1"/>
</dbReference>
<evidence type="ECO:0000313" key="3">
    <source>
        <dbReference type="Proteomes" id="UP000050961"/>
    </source>
</evidence>
<dbReference type="CDD" id="cd00093">
    <property type="entry name" value="HTH_XRE"/>
    <property type="match status" value="1"/>
</dbReference>
<keyword evidence="3" id="KW-1185">Reference proteome</keyword>
<dbReference type="InterPro" id="IPR011990">
    <property type="entry name" value="TPR-like_helical_dom_sf"/>
</dbReference>
<dbReference type="PROSITE" id="PS50943">
    <property type="entry name" value="HTH_CROC1"/>
    <property type="match status" value="1"/>
</dbReference>
<dbReference type="Gene3D" id="1.25.40.10">
    <property type="entry name" value="Tetratricopeptide repeat domain"/>
    <property type="match status" value="1"/>
</dbReference>
<gene>
    <name evidence="2" type="ORF">FD15_GL000462</name>
</gene>
<proteinExistence type="predicted"/>
<comment type="caution">
    <text evidence="2">The sequence shown here is derived from an EMBL/GenBank/DDBJ whole genome shotgun (WGS) entry which is preliminary data.</text>
</comment>
<feature type="domain" description="HTH cro/C1-type" evidence="1">
    <location>
        <begin position="8"/>
        <end position="61"/>
    </location>
</feature>
<dbReference type="PANTHER" id="PTHR37038">
    <property type="entry name" value="TRANSCRIPTIONAL REGULATOR-RELATED"/>
    <property type="match status" value="1"/>
</dbReference>
<dbReference type="SUPFAM" id="SSF47413">
    <property type="entry name" value="lambda repressor-like DNA-binding domains"/>
    <property type="match status" value="1"/>
</dbReference>
<name>A0A023CXR3_9LACO</name>
<dbReference type="OrthoDB" id="34624at2"/>
<dbReference type="InterPro" id="IPR053163">
    <property type="entry name" value="HTH-type_regulator_Rgg"/>
</dbReference>
<dbReference type="eggNOG" id="COG1396">
    <property type="taxonomic scope" value="Bacteria"/>
</dbReference>
<dbReference type="InterPro" id="IPR001387">
    <property type="entry name" value="Cro/C1-type_HTH"/>
</dbReference>
<dbReference type="AlphaFoldDB" id="A0A023CXR3"/>
<evidence type="ECO:0000313" key="2">
    <source>
        <dbReference type="EMBL" id="KRN06902.1"/>
    </source>
</evidence>
<sequence>MIKIGQIFKEFRTSKHITLLEASRGIVSIPFLSRFERGLTDISFTHLLELLNRINVQLSEFEFLYQTRSTASNDLLPSFQHAYQNGDIKQLQSYLRDWQKQTGKFAKLQTIQIKMMLATLGAASITDSELIILKEYFISISNWTFFELYLFGHSLPFLDKTFMFNLFEELRKKKIIYEDFRHDSFSLLFYLYNNIILSMLEEHSIKSAEILVLQLEDYFKNQGKDYYHHARIFNLKGLTIYLKGKKEKGLSLIKKANLIAHLTGQDPKFLTNERNYLAKYLTAEELVYVFDFSDVQL</sequence>
<accession>A0A023CXR3</accession>
<dbReference type="Pfam" id="PF01381">
    <property type="entry name" value="HTH_3"/>
    <property type="match status" value="1"/>
</dbReference>
<dbReference type="PATRIC" id="fig|1423806.3.peg.470"/>
<dbReference type="Pfam" id="PF21259">
    <property type="entry name" value="Rgg_C"/>
    <property type="match status" value="1"/>
</dbReference>
<dbReference type="EMBL" id="AYZF01000008">
    <property type="protein sequence ID" value="KRN06902.1"/>
    <property type="molecule type" value="Genomic_DNA"/>
</dbReference>
<dbReference type="InterPro" id="IPR010982">
    <property type="entry name" value="Lambda_DNA-bd_dom_sf"/>
</dbReference>
<reference evidence="2 3" key="1">
    <citation type="journal article" date="2015" name="Genome Announc.">
        <title>Expanding the biotechnology potential of lactobacilli through comparative genomics of 213 strains and associated genera.</title>
        <authorList>
            <person name="Sun Z."/>
            <person name="Harris H.M."/>
            <person name="McCann A."/>
            <person name="Guo C."/>
            <person name="Argimon S."/>
            <person name="Zhang W."/>
            <person name="Yang X."/>
            <person name="Jeffery I.B."/>
            <person name="Cooney J.C."/>
            <person name="Kagawa T.F."/>
            <person name="Liu W."/>
            <person name="Song Y."/>
            <person name="Salvetti E."/>
            <person name="Wrobel A."/>
            <person name="Rasinkangas P."/>
            <person name="Parkhill J."/>
            <person name="Rea M.C."/>
            <person name="O'Sullivan O."/>
            <person name="Ritari J."/>
            <person name="Douillard F.P."/>
            <person name="Paul Ross R."/>
            <person name="Yang R."/>
            <person name="Briner A.E."/>
            <person name="Felis G.E."/>
            <person name="de Vos W.M."/>
            <person name="Barrangou R."/>
            <person name="Klaenhammer T.R."/>
            <person name="Caufield P.W."/>
            <person name="Cui Y."/>
            <person name="Zhang H."/>
            <person name="O'Toole P.W."/>
        </authorList>
    </citation>
    <scope>NUCLEOTIDE SEQUENCE [LARGE SCALE GENOMIC DNA]</scope>
    <source>
        <strain evidence="2 3">DSM 21376</strain>
    </source>
</reference>
<dbReference type="RefSeq" id="WP_034988437.1">
    <property type="nucleotide sequence ID" value="NZ_AYZF01000008.1"/>
</dbReference>
<dbReference type="Proteomes" id="UP000050961">
    <property type="component" value="Unassembled WGS sequence"/>
</dbReference>
<protein>
    <submittedName>
        <fullName evidence="2">Transcriptional regulator</fullName>
    </submittedName>
</protein>
<organism evidence="2 3">
    <name type="scientific">Liquorilactobacillus sucicola DSM 21376 = JCM 15457</name>
    <dbReference type="NCBI Taxonomy" id="1423806"/>
    <lineage>
        <taxon>Bacteria</taxon>
        <taxon>Bacillati</taxon>
        <taxon>Bacillota</taxon>
        <taxon>Bacilli</taxon>
        <taxon>Lactobacillales</taxon>
        <taxon>Lactobacillaceae</taxon>
        <taxon>Liquorilactobacillus</taxon>
    </lineage>
</organism>
<dbReference type="GO" id="GO:0003677">
    <property type="term" value="F:DNA binding"/>
    <property type="evidence" value="ECO:0007669"/>
    <property type="project" value="InterPro"/>
</dbReference>